<gene>
    <name evidence="2" type="ORF">D9613_010070</name>
</gene>
<comment type="caution">
    <text evidence="2">The sequence shown here is derived from an EMBL/GenBank/DDBJ whole genome shotgun (WGS) entry which is preliminary data.</text>
</comment>
<evidence type="ECO:0000313" key="2">
    <source>
        <dbReference type="EMBL" id="KAF4618536.1"/>
    </source>
</evidence>
<dbReference type="EMBL" id="JAACJL010000017">
    <property type="protein sequence ID" value="KAF4618536.1"/>
    <property type="molecule type" value="Genomic_DNA"/>
</dbReference>
<sequence>MKVAVIAAALFAAAVSSYAVVVTTADASILEDPQYHWVVLDSSFDTPVPNAILPSNVTTVALSKRDYSIYCYNKSRAVPL</sequence>
<feature type="signal peptide" evidence="1">
    <location>
        <begin position="1"/>
        <end position="19"/>
    </location>
</feature>
<dbReference type="AlphaFoldDB" id="A0A8H4VPV2"/>
<organism evidence="2 3">
    <name type="scientific">Agrocybe pediades</name>
    <dbReference type="NCBI Taxonomy" id="84607"/>
    <lineage>
        <taxon>Eukaryota</taxon>
        <taxon>Fungi</taxon>
        <taxon>Dikarya</taxon>
        <taxon>Basidiomycota</taxon>
        <taxon>Agaricomycotina</taxon>
        <taxon>Agaricomycetes</taxon>
        <taxon>Agaricomycetidae</taxon>
        <taxon>Agaricales</taxon>
        <taxon>Agaricineae</taxon>
        <taxon>Strophariaceae</taxon>
        <taxon>Agrocybe</taxon>
    </lineage>
</organism>
<feature type="chain" id="PRO_5034363978" evidence="1">
    <location>
        <begin position="20"/>
        <end position="80"/>
    </location>
</feature>
<protein>
    <submittedName>
        <fullName evidence="2">Uncharacterized protein</fullName>
    </submittedName>
</protein>
<reference evidence="2 3" key="1">
    <citation type="submission" date="2019-12" db="EMBL/GenBank/DDBJ databases">
        <authorList>
            <person name="Floudas D."/>
            <person name="Bentzer J."/>
            <person name="Ahren D."/>
            <person name="Johansson T."/>
            <person name="Persson P."/>
            <person name="Tunlid A."/>
        </authorList>
    </citation>
    <scope>NUCLEOTIDE SEQUENCE [LARGE SCALE GENOMIC DNA]</scope>
    <source>
        <strain evidence="2 3">CBS 102.39</strain>
    </source>
</reference>
<name>A0A8H4VPV2_9AGAR</name>
<proteinExistence type="predicted"/>
<evidence type="ECO:0000313" key="3">
    <source>
        <dbReference type="Proteomes" id="UP000521872"/>
    </source>
</evidence>
<accession>A0A8H4VPV2</accession>
<dbReference type="Proteomes" id="UP000521872">
    <property type="component" value="Unassembled WGS sequence"/>
</dbReference>
<keyword evidence="1" id="KW-0732">Signal</keyword>
<keyword evidence="3" id="KW-1185">Reference proteome</keyword>
<evidence type="ECO:0000256" key="1">
    <source>
        <dbReference type="SAM" id="SignalP"/>
    </source>
</evidence>